<reference evidence="5" key="1">
    <citation type="submission" date="2021-01" db="EMBL/GenBank/DDBJ databases">
        <authorList>
            <person name="Corre E."/>
            <person name="Pelletier E."/>
            <person name="Niang G."/>
            <person name="Scheremetjew M."/>
            <person name="Finn R."/>
            <person name="Kale V."/>
            <person name="Holt S."/>
            <person name="Cochrane G."/>
            <person name="Meng A."/>
            <person name="Brown T."/>
            <person name="Cohen L."/>
        </authorList>
    </citation>
    <scope>NUCLEOTIDE SEQUENCE</scope>
    <source>
        <strain evidence="5">308</strain>
    </source>
</reference>
<protein>
    <recommendedName>
        <fullName evidence="2">Structural maintenance of chromosomes protein 5</fullName>
    </recommendedName>
</protein>
<evidence type="ECO:0000256" key="2">
    <source>
        <dbReference type="ARBA" id="ARBA00018687"/>
    </source>
</evidence>
<evidence type="ECO:0000313" key="5">
    <source>
        <dbReference type="EMBL" id="CAD8897154.1"/>
    </source>
</evidence>
<dbReference type="SUPFAM" id="SSF52540">
    <property type="entry name" value="P-loop containing nucleoside triphosphate hydrolases"/>
    <property type="match status" value="1"/>
</dbReference>
<feature type="coiled-coil region" evidence="4">
    <location>
        <begin position="73"/>
        <end position="138"/>
    </location>
</feature>
<dbReference type="GO" id="GO:0003697">
    <property type="term" value="F:single-stranded DNA binding"/>
    <property type="evidence" value="ECO:0007669"/>
    <property type="project" value="TreeGrafter"/>
</dbReference>
<keyword evidence="3 4" id="KW-0175">Coiled coil</keyword>
<dbReference type="EMBL" id="HBFR01033394">
    <property type="protein sequence ID" value="CAD8897154.1"/>
    <property type="molecule type" value="Transcribed_RNA"/>
</dbReference>
<dbReference type="InterPro" id="IPR027417">
    <property type="entry name" value="P-loop_NTPase"/>
</dbReference>
<gene>
    <name evidence="5" type="ORF">CHYS00102_LOCUS24368</name>
</gene>
<name>A0A7S1BT42_9STRA</name>
<comment type="similarity">
    <text evidence="1">Belongs to the SMC family. SMC5 subfamily.</text>
</comment>
<dbReference type="PANTHER" id="PTHR45916">
    <property type="entry name" value="STRUCTURAL MAINTENANCE OF CHROMOSOMES PROTEIN 5"/>
    <property type="match status" value="1"/>
</dbReference>
<evidence type="ECO:0000256" key="4">
    <source>
        <dbReference type="SAM" id="Coils"/>
    </source>
</evidence>
<sequence length="352" mass="40409">MNATFDLAAIKLADEVLRTEAQKAQDYYDEKRVQISQHEGRVQELDRAFTAVRNNVKALKQVADREAPMVEPLKSQLEDLPDTQDEIDAMKEEYVAKVNGISDNPGVIRDYERRKKEIQDEQENLAQLAEEQDLKKRELIDTMKPWETRLINTVNKVDALFSNYMKELGFCGNVKLFTGMQESSNDNENAPLNFKDWGIQLLVQFRTVGEVSILSAQVHSGGERSVSTIMYLMALQDMMISPFRCVDEINQGLDERNERLVFRRIVHNSTRLPMEGKSANDHSGQYFLITPKLLPNLTDMENENVTILFIFNGPFNFNQHLDWQVDDFVLKKRRLTSSSTASFSQSQSLSQS</sequence>
<dbReference type="GO" id="GO:0000724">
    <property type="term" value="P:double-strand break repair via homologous recombination"/>
    <property type="evidence" value="ECO:0007669"/>
    <property type="project" value="TreeGrafter"/>
</dbReference>
<dbReference type="GO" id="GO:0005634">
    <property type="term" value="C:nucleus"/>
    <property type="evidence" value="ECO:0007669"/>
    <property type="project" value="TreeGrafter"/>
</dbReference>
<accession>A0A7S1BT42</accession>
<dbReference type="PANTHER" id="PTHR45916:SF1">
    <property type="entry name" value="STRUCTURAL MAINTENANCE OF CHROMOSOMES PROTEIN 5"/>
    <property type="match status" value="1"/>
</dbReference>
<organism evidence="5">
    <name type="scientific">Corethron hystrix</name>
    <dbReference type="NCBI Taxonomy" id="216773"/>
    <lineage>
        <taxon>Eukaryota</taxon>
        <taxon>Sar</taxon>
        <taxon>Stramenopiles</taxon>
        <taxon>Ochrophyta</taxon>
        <taxon>Bacillariophyta</taxon>
        <taxon>Coscinodiscophyceae</taxon>
        <taxon>Corethrophycidae</taxon>
        <taxon>Corethrales</taxon>
        <taxon>Corethraceae</taxon>
        <taxon>Corethron</taxon>
    </lineage>
</organism>
<dbReference type="Gene3D" id="3.40.50.300">
    <property type="entry name" value="P-loop containing nucleotide triphosphate hydrolases"/>
    <property type="match status" value="1"/>
</dbReference>
<dbReference type="GO" id="GO:0030915">
    <property type="term" value="C:Smc5-Smc6 complex"/>
    <property type="evidence" value="ECO:0007669"/>
    <property type="project" value="TreeGrafter"/>
</dbReference>
<dbReference type="AlphaFoldDB" id="A0A7S1BT42"/>
<evidence type="ECO:0000256" key="3">
    <source>
        <dbReference type="ARBA" id="ARBA00023054"/>
    </source>
</evidence>
<evidence type="ECO:0000256" key="1">
    <source>
        <dbReference type="ARBA" id="ARBA00010171"/>
    </source>
</evidence>
<proteinExistence type="inferred from homology"/>